<evidence type="ECO:0000259" key="2">
    <source>
        <dbReference type="Pfam" id="PF07940"/>
    </source>
</evidence>
<protein>
    <recommendedName>
        <fullName evidence="2">Heparinase II/III-like C-terminal domain-containing protein</fullName>
    </recommendedName>
</protein>
<feature type="domain" description="Heparinase II/III-like C-terminal" evidence="2">
    <location>
        <begin position="305"/>
        <end position="559"/>
    </location>
</feature>
<dbReference type="OrthoDB" id="9787373at2"/>
<comment type="subcellular location">
    <subcellularLocation>
        <location evidence="1">Cell envelope</location>
    </subcellularLocation>
</comment>
<dbReference type="InterPro" id="IPR012480">
    <property type="entry name" value="Hepar_II_III_C"/>
</dbReference>
<accession>A0A2G8REK9</accession>
<reference evidence="3 4" key="1">
    <citation type="submission" date="2013-09" db="EMBL/GenBank/DDBJ databases">
        <title>Genome sequencing of Phaeobacter antarcticus sp. nov. SM1211.</title>
        <authorList>
            <person name="Zhang X.-Y."/>
            <person name="Liu C."/>
            <person name="Chen X.-L."/>
            <person name="Xie B.-B."/>
            <person name="Qin Q.-L."/>
            <person name="Rong J.-C."/>
            <person name="Zhang Y.-Z."/>
        </authorList>
    </citation>
    <scope>NUCLEOTIDE SEQUENCE [LARGE SCALE GENOMIC DNA]</scope>
    <source>
        <strain evidence="3 4">SM1211</strain>
    </source>
</reference>
<dbReference type="Gene3D" id="1.50.10.100">
    <property type="entry name" value="Chondroitin AC/alginate lyase"/>
    <property type="match status" value="1"/>
</dbReference>
<organism evidence="3 4">
    <name type="scientific">Puniceibacterium antarcticum</name>
    <dbReference type="NCBI Taxonomy" id="1206336"/>
    <lineage>
        <taxon>Bacteria</taxon>
        <taxon>Pseudomonadati</taxon>
        <taxon>Pseudomonadota</taxon>
        <taxon>Alphaproteobacteria</taxon>
        <taxon>Rhodobacterales</taxon>
        <taxon>Paracoccaceae</taxon>
        <taxon>Puniceibacterium</taxon>
    </lineage>
</organism>
<name>A0A2G8REK9_9RHOB</name>
<dbReference type="Gene3D" id="2.70.98.70">
    <property type="match status" value="1"/>
</dbReference>
<dbReference type="InterPro" id="IPR008929">
    <property type="entry name" value="Chondroitin_lyas"/>
</dbReference>
<evidence type="ECO:0000313" key="4">
    <source>
        <dbReference type="Proteomes" id="UP000231259"/>
    </source>
</evidence>
<evidence type="ECO:0000313" key="3">
    <source>
        <dbReference type="EMBL" id="PIL19980.1"/>
    </source>
</evidence>
<sequence>MSETESWQEARTRLMNRVHARLSTRARAATGFVSSPEPRTTGAVARGRQLIAGNLMFAGHLIEAPGAMIWDLDPPDAAFVEEIQGFGWLDDLAAVGDVRARKVAQDWLWGWIARYGRGQGPGWTPELTGRRLIRWIHHALFILRVMDGEKAALFYRSLAQQTIFLGRRWEVARPGLPRFEALTGLIYAGLSLEGMEAHAAPALRGLGGECRGQVDAEGGIPTRNPEELLEVFTLLTWARAALEEADLVPDPEHVAAIARIAPTLRSLRHSDGSLARFHGGGRGPEGQLDLALAASGVKKRQSDRLVMGYARMSGGRTSLIVDAAAPASGNASFHAHASTLAFELTSGRRPLIVNCGSGAAFGRDWRRAGRATPSHTALCVDGYSSARLGKAGRIGSQLREMLEEAPRNVPAQLSPGEYGLRFEGGQDGYVASYGLTQARMLELAFDGRALMGEDLLMAIEAADKKTFDRRLEATGLSGVPFQLRFHLHPDVDSALDMGGQAVSMALRSGEIWVFRHEGAEALTLEPSVYLEKGRLRPRSCNQIVLSGRAMEYATRIRWSLAKAQDTAIAIRDLAMDEADSD</sequence>
<dbReference type="GO" id="GO:0030313">
    <property type="term" value="C:cell envelope"/>
    <property type="evidence" value="ECO:0007669"/>
    <property type="project" value="UniProtKB-SubCell"/>
</dbReference>
<dbReference type="Proteomes" id="UP000231259">
    <property type="component" value="Unassembled WGS sequence"/>
</dbReference>
<proteinExistence type="predicted"/>
<comment type="caution">
    <text evidence="3">The sequence shown here is derived from an EMBL/GenBank/DDBJ whole genome shotgun (WGS) entry which is preliminary data.</text>
</comment>
<evidence type="ECO:0000256" key="1">
    <source>
        <dbReference type="ARBA" id="ARBA00004196"/>
    </source>
</evidence>
<dbReference type="GO" id="GO:0016829">
    <property type="term" value="F:lyase activity"/>
    <property type="evidence" value="ECO:0007669"/>
    <property type="project" value="InterPro"/>
</dbReference>
<dbReference type="AlphaFoldDB" id="A0A2G8REK9"/>
<dbReference type="Pfam" id="PF07940">
    <property type="entry name" value="Hepar_II_III_C"/>
    <property type="match status" value="1"/>
</dbReference>
<gene>
    <name evidence="3" type="ORF">P775_11775</name>
</gene>
<dbReference type="EMBL" id="AWWI01000071">
    <property type="protein sequence ID" value="PIL19980.1"/>
    <property type="molecule type" value="Genomic_DNA"/>
</dbReference>
<keyword evidence="4" id="KW-1185">Reference proteome</keyword>
<dbReference type="RefSeq" id="WP_099911102.1">
    <property type="nucleotide sequence ID" value="NZ_AWWI01000071.1"/>
</dbReference>